<evidence type="ECO:0000256" key="4">
    <source>
        <dbReference type="ARBA" id="ARBA00051722"/>
    </source>
</evidence>
<sequence length="256" mass="29146">MVDLHCHILPGVDDGAETLKDSLTMAKEAEKEGIKTIVATPHHKNGLYNNERKDIVAGIEELNKELKEARINVRILPGQEIRIHEKMVEHLDGGQLLTLGGSSSYLFIELPPNHVPCYTEQLLFDIQMKGVIPIIVHPERNQEFIQHPDKLYRFVRNGAATQITAASYAGYFGKKIQDFTGQMIEANLTHLMASDAHNVSSRGFHMARAYECLQKRKGTDYVYYFQENAELIVRGKHIDKEPPERIRPKKKFLGLF</sequence>
<protein>
    <recommendedName>
        <fullName evidence="5">Tyrosine-protein phosphatase</fullName>
        <ecNumber evidence="5">3.1.3.48</ecNumber>
    </recommendedName>
</protein>
<dbReference type="Proteomes" id="UP001619911">
    <property type="component" value="Unassembled WGS sequence"/>
</dbReference>
<evidence type="ECO:0000256" key="2">
    <source>
        <dbReference type="ARBA" id="ARBA00022801"/>
    </source>
</evidence>
<dbReference type="EC" id="3.1.3.48" evidence="5"/>
<comment type="similarity">
    <text evidence="1 5">Belongs to the metallo-dependent hydrolases superfamily. CpsB/CapC family.</text>
</comment>
<keyword evidence="2 5" id="KW-0378">Hydrolase</keyword>
<organism evidence="6 7">
    <name type="scientific">Bacillus lumedeiriae</name>
    <dbReference type="NCBI Taxonomy" id="3058829"/>
    <lineage>
        <taxon>Bacteria</taxon>
        <taxon>Bacillati</taxon>
        <taxon>Bacillota</taxon>
        <taxon>Bacilli</taxon>
        <taxon>Bacillales</taxon>
        <taxon>Bacillaceae</taxon>
        <taxon>Bacillus</taxon>
    </lineage>
</organism>
<accession>A0ABW8I8X5</accession>
<dbReference type="EMBL" id="JAUIYO010000006">
    <property type="protein sequence ID" value="MFK2825937.1"/>
    <property type="molecule type" value="Genomic_DNA"/>
</dbReference>
<keyword evidence="3 5" id="KW-0904">Protein phosphatase</keyword>
<dbReference type="SUPFAM" id="SSF89550">
    <property type="entry name" value="PHP domain-like"/>
    <property type="match status" value="1"/>
</dbReference>
<evidence type="ECO:0000256" key="1">
    <source>
        <dbReference type="ARBA" id="ARBA00005750"/>
    </source>
</evidence>
<evidence type="ECO:0000256" key="5">
    <source>
        <dbReference type="PIRNR" id="PIRNR016557"/>
    </source>
</evidence>
<gene>
    <name evidence="6" type="ORF">QYG89_09710</name>
</gene>
<dbReference type="PIRSF" id="PIRSF016557">
    <property type="entry name" value="Caps_synth_CpsB"/>
    <property type="match status" value="1"/>
</dbReference>
<dbReference type="PANTHER" id="PTHR39181:SF1">
    <property type="entry name" value="TYROSINE-PROTEIN PHOSPHATASE YWQE"/>
    <property type="match status" value="1"/>
</dbReference>
<dbReference type="Gene3D" id="3.20.20.140">
    <property type="entry name" value="Metal-dependent hydrolases"/>
    <property type="match status" value="1"/>
</dbReference>
<dbReference type="InterPro" id="IPR016667">
    <property type="entry name" value="Caps_polysacc_synth_CpsB/CapC"/>
</dbReference>
<keyword evidence="7" id="KW-1185">Reference proteome</keyword>
<reference evidence="6 7" key="1">
    <citation type="submission" date="2023-07" db="EMBL/GenBank/DDBJ databases">
        <title>Bacillus lucianemedeirus sp. nov, a new species isolated from an immunobiological production facility.</title>
        <authorList>
            <person name="Costa L.V."/>
            <person name="Miranda R.V.S.L."/>
            <person name="Brandao M.L.L."/>
            <person name="Reis C.M.F."/>
            <person name="Frazao A.M."/>
            <person name="Cruz F.V."/>
            <person name="Baio P.V.P."/>
            <person name="Veras J.F.C."/>
            <person name="Ramos J.N."/>
            <person name="Vieira V."/>
        </authorList>
    </citation>
    <scope>NUCLEOTIDE SEQUENCE [LARGE SCALE GENOMIC DNA]</scope>
    <source>
        <strain evidence="6 7">B190/17</strain>
    </source>
</reference>
<evidence type="ECO:0000313" key="6">
    <source>
        <dbReference type="EMBL" id="MFK2825937.1"/>
    </source>
</evidence>
<dbReference type="RefSeq" id="WP_404316811.1">
    <property type="nucleotide sequence ID" value="NZ_JAUIYO010000006.1"/>
</dbReference>
<proteinExistence type="inferred from homology"/>
<dbReference type="InterPro" id="IPR016195">
    <property type="entry name" value="Pol/histidinol_Pase-like"/>
</dbReference>
<dbReference type="Pfam" id="PF19567">
    <property type="entry name" value="CpsB_CapC"/>
    <property type="match status" value="1"/>
</dbReference>
<comment type="caution">
    <text evidence="6">The sequence shown here is derived from an EMBL/GenBank/DDBJ whole genome shotgun (WGS) entry which is preliminary data.</text>
</comment>
<name>A0ABW8I8X5_9BACI</name>
<evidence type="ECO:0000256" key="3">
    <source>
        <dbReference type="ARBA" id="ARBA00022912"/>
    </source>
</evidence>
<dbReference type="PANTHER" id="PTHR39181">
    <property type="entry name" value="TYROSINE-PROTEIN PHOSPHATASE YWQE"/>
    <property type="match status" value="1"/>
</dbReference>
<comment type="catalytic activity">
    <reaction evidence="4 5">
        <text>O-phospho-L-tyrosyl-[protein] + H2O = L-tyrosyl-[protein] + phosphate</text>
        <dbReference type="Rhea" id="RHEA:10684"/>
        <dbReference type="Rhea" id="RHEA-COMP:10136"/>
        <dbReference type="Rhea" id="RHEA-COMP:20101"/>
        <dbReference type="ChEBI" id="CHEBI:15377"/>
        <dbReference type="ChEBI" id="CHEBI:43474"/>
        <dbReference type="ChEBI" id="CHEBI:46858"/>
        <dbReference type="ChEBI" id="CHEBI:61978"/>
        <dbReference type="EC" id="3.1.3.48"/>
    </reaction>
</comment>
<evidence type="ECO:0000313" key="7">
    <source>
        <dbReference type="Proteomes" id="UP001619911"/>
    </source>
</evidence>